<evidence type="ECO:0000313" key="5">
    <source>
        <dbReference type="EMBL" id="ARF13819.1"/>
    </source>
</evidence>
<dbReference type="NCBIfam" id="NF033542">
    <property type="entry name" value="transpos_IS110"/>
    <property type="match status" value="1"/>
</dbReference>
<organism evidence="4 6">
    <name type="scientific">Sporosarcina ureae</name>
    <dbReference type="NCBI Taxonomy" id="1571"/>
    <lineage>
        <taxon>Bacteria</taxon>
        <taxon>Bacillati</taxon>
        <taxon>Bacillota</taxon>
        <taxon>Bacilli</taxon>
        <taxon>Bacillales</taxon>
        <taxon>Caryophanaceae</taxon>
        <taxon>Sporosarcina</taxon>
    </lineage>
</organism>
<protein>
    <submittedName>
        <fullName evidence="4">Transposase</fullName>
    </submittedName>
</protein>
<dbReference type="Pfam" id="PF02371">
    <property type="entry name" value="Transposase_20"/>
    <property type="match status" value="1"/>
</dbReference>
<dbReference type="Proteomes" id="UP000192486">
    <property type="component" value="Chromosome"/>
</dbReference>
<dbReference type="EMBL" id="CP015108">
    <property type="protein sequence ID" value="ARF13001.1"/>
    <property type="molecule type" value="Genomic_DNA"/>
</dbReference>
<evidence type="ECO:0000313" key="4">
    <source>
        <dbReference type="EMBL" id="ARF13001.1"/>
    </source>
</evidence>
<keyword evidence="6" id="KW-1185">Reference proteome</keyword>
<gene>
    <name evidence="4" type="ORF">SporoS204_01700</name>
    <name evidence="5" type="ORF">SporoS204_06470</name>
</gene>
<evidence type="ECO:0000256" key="1">
    <source>
        <dbReference type="SAM" id="Coils"/>
    </source>
</evidence>
<evidence type="ECO:0000259" key="3">
    <source>
        <dbReference type="Pfam" id="PF02371"/>
    </source>
</evidence>
<dbReference type="EMBL" id="CP015108">
    <property type="protein sequence ID" value="ARF13819.1"/>
    <property type="molecule type" value="Genomic_DNA"/>
</dbReference>
<accession>A0ABM6JS39</accession>
<dbReference type="PANTHER" id="PTHR33055:SF15">
    <property type="entry name" value="TRANSPOSASE-RELATED"/>
    <property type="match status" value="1"/>
</dbReference>
<sequence>MNFTQNAKINQVTDKTLVIGMDIAKRTHYACMVDERGMILKKSFPVHQTNQGFEYFYECILSAKKQFGKTDVIIGIEPTGHYWLNLAYFLDDRGISLVVCNPMHVKKSKELDDNLQTKNDAKDALVIARLVKDGRYSYPRILRKTEAELRVGSTLKGNLTEELNTIKNKMIRWTDRYFPEFQEVFPAFGKMALAVLECTPFPNEIANQEPSELLATYRSVEGMKSPQLPKTKKLIENARTSIGVTEGQQMARIEIATLVQRYRQLEKELESLQEQLTEFIQETAEYEYLQTVPGLGDATIIDLLSEIGSFAHYNHPRQLLKLAGLTLRENSSGQHKGQKRISKRGRSQLRALLFRVMMPMVRHNKAFKQLHEYYTTRQVNPLRKKQSIVVLCGKLLKVLHAICTKHMAFDAEQMMKEIPTLNRAA</sequence>
<dbReference type="InterPro" id="IPR047650">
    <property type="entry name" value="Transpos_IS110"/>
</dbReference>
<evidence type="ECO:0000313" key="6">
    <source>
        <dbReference type="Proteomes" id="UP000192486"/>
    </source>
</evidence>
<reference evidence="4 6" key="1">
    <citation type="submission" date="2016-04" db="EMBL/GenBank/DDBJ databases">
        <title>Comparative Genomics and Epigenetics of Sporosarcina ureae.</title>
        <authorList>
            <person name="Oliver A.S."/>
            <person name="Cooper K.K."/>
        </authorList>
    </citation>
    <scope>NUCLEOTIDE SEQUENCE [LARGE SCALE GENOMIC DNA]</scope>
    <source>
        <strain evidence="4 6">S204</strain>
    </source>
</reference>
<name>A0ABM6JS39_SPOUR</name>
<dbReference type="RefSeq" id="WP_083065491.1">
    <property type="nucleotide sequence ID" value="NZ_CP015108.1"/>
</dbReference>
<feature type="domain" description="Transposase IS116/IS110/IS902 C-terminal" evidence="3">
    <location>
        <begin position="287"/>
        <end position="371"/>
    </location>
</feature>
<feature type="coiled-coil region" evidence="1">
    <location>
        <begin position="248"/>
        <end position="282"/>
    </location>
</feature>
<feature type="domain" description="Transposase IS110-like N-terminal" evidence="2">
    <location>
        <begin position="19"/>
        <end position="179"/>
    </location>
</feature>
<keyword evidence="1" id="KW-0175">Coiled coil</keyword>
<evidence type="ECO:0000259" key="2">
    <source>
        <dbReference type="Pfam" id="PF01548"/>
    </source>
</evidence>
<dbReference type="InterPro" id="IPR002525">
    <property type="entry name" value="Transp_IS110-like_N"/>
</dbReference>
<dbReference type="PANTHER" id="PTHR33055">
    <property type="entry name" value="TRANSPOSASE FOR INSERTION SEQUENCE ELEMENT IS1111A"/>
    <property type="match status" value="1"/>
</dbReference>
<dbReference type="InterPro" id="IPR003346">
    <property type="entry name" value="Transposase_20"/>
</dbReference>
<proteinExistence type="predicted"/>
<dbReference type="Pfam" id="PF01548">
    <property type="entry name" value="DEDD_Tnp_IS110"/>
    <property type="match status" value="1"/>
</dbReference>